<evidence type="ECO:0000256" key="2">
    <source>
        <dbReference type="ARBA" id="ARBA00023125"/>
    </source>
</evidence>
<dbReference type="Pfam" id="PF13545">
    <property type="entry name" value="HTH_Crp_2"/>
    <property type="match status" value="1"/>
</dbReference>
<dbReference type="Gene3D" id="2.60.120.10">
    <property type="entry name" value="Jelly Rolls"/>
    <property type="match status" value="1"/>
</dbReference>
<dbReference type="GO" id="GO:0003700">
    <property type="term" value="F:DNA-binding transcription factor activity"/>
    <property type="evidence" value="ECO:0007669"/>
    <property type="project" value="TreeGrafter"/>
</dbReference>
<keyword evidence="2" id="KW-0238">DNA-binding</keyword>
<evidence type="ECO:0000256" key="3">
    <source>
        <dbReference type="ARBA" id="ARBA00023163"/>
    </source>
</evidence>
<sequence length="233" mass="25765">MYLHPLTANLPAAEREALIKCSELRHYKRNDTLLNAGESTDQICCVASGLLRVVTPSRDQGTEVTTEFVARNDFFFDLSIREDRYQSMHTLVAALPSAVYFVPIAVMRGLCSRHPEVALGLLGLAMKRMSMLRAQMRRISSLPPEAVVHRVLHQLADLAPSSAGGFDKRISQSVIASYAGLSREVVNKTMRGMENRGLMRRDDEALYLTDGMATTDFGTLRDIAPPPRTLSAA</sequence>
<evidence type="ECO:0000259" key="5">
    <source>
        <dbReference type="PROSITE" id="PS51063"/>
    </source>
</evidence>
<organism evidence="6 7">
    <name type="scientific">Variovorax paradoxus</name>
    <dbReference type="NCBI Taxonomy" id="34073"/>
    <lineage>
        <taxon>Bacteria</taxon>
        <taxon>Pseudomonadati</taxon>
        <taxon>Pseudomonadota</taxon>
        <taxon>Betaproteobacteria</taxon>
        <taxon>Burkholderiales</taxon>
        <taxon>Comamonadaceae</taxon>
        <taxon>Variovorax</taxon>
    </lineage>
</organism>
<name>A0AA91ID45_VARPD</name>
<dbReference type="InterPro" id="IPR000595">
    <property type="entry name" value="cNMP-bd_dom"/>
</dbReference>
<keyword evidence="3" id="KW-0804">Transcription</keyword>
<dbReference type="GO" id="GO:0005829">
    <property type="term" value="C:cytosol"/>
    <property type="evidence" value="ECO:0007669"/>
    <property type="project" value="TreeGrafter"/>
</dbReference>
<feature type="domain" description="Cyclic nucleotide-binding" evidence="4">
    <location>
        <begin position="6"/>
        <end position="80"/>
    </location>
</feature>
<evidence type="ECO:0000259" key="4">
    <source>
        <dbReference type="PROSITE" id="PS50042"/>
    </source>
</evidence>
<dbReference type="PROSITE" id="PS50042">
    <property type="entry name" value="CNMP_BINDING_3"/>
    <property type="match status" value="1"/>
</dbReference>
<dbReference type="InterPro" id="IPR050397">
    <property type="entry name" value="Env_Response_Regulators"/>
</dbReference>
<dbReference type="PANTHER" id="PTHR24567:SF74">
    <property type="entry name" value="HTH-TYPE TRANSCRIPTIONAL REGULATOR ARCR"/>
    <property type="match status" value="1"/>
</dbReference>
<dbReference type="InterPro" id="IPR014710">
    <property type="entry name" value="RmlC-like_jellyroll"/>
</dbReference>
<reference evidence="6 7" key="1">
    <citation type="submission" date="2016-03" db="EMBL/GenBank/DDBJ databases">
        <title>Genome sequence of Variovorax paradoxus KB5.</title>
        <authorList>
            <person name="Jeong H."/>
            <person name="Hong C.E."/>
            <person name="Jo S.H."/>
            <person name="Park J.M."/>
        </authorList>
    </citation>
    <scope>NUCLEOTIDE SEQUENCE [LARGE SCALE GENOMIC DNA]</scope>
    <source>
        <strain evidence="6 7">KB5</strain>
    </source>
</reference>
<dbReference type="EMBL" id="LVHG01000027">
    <property type="protein sequence ID" value="OAK66150.1"/>
    <property type="molecule type" value="Genomic_DNA"/>
</dbReference>
<dbReference type="SUPFAM" id="SSF46785">
    <property type="entry name" value="Winged helix' DNA-binding domain"/>
    <property type="match status" value="1"/>
</dbReference>
<protein>
    <submittedName>
        <fullName evidence="6">Crp/Fnr family transcriptional regulator</fullName>
    </submittedName>
</protein>
<evidence type="ECO:0000256" key="1">
    <source>
        <dbReference type="ARBA" id="ARBA00023015"/>
    </source>
</evidence>
<dbReference type="PROSITE" id="PS51063">
    <property type="entry name" value="HTH_CRP_2"/>
    <property type="match status" value="1"/>
</dbReference>
<gene>
    <name evidence="6" type="ORF">A3K87_10380</name>
</gene>
<accession>A0AA91ID45</accession>
<dbReference type="GO" id="GO:0003677">
    <property type="term" value="F:DNA binding"/>
    <property type="evidence" value="ECO:0007669"/>
    <property type="project" value="UniProtKB-KW"/>
</dbReference>
<dbReference type="InterPro" id="IPR012318">
    <property type="entry name" value="HTH_CRP"/>
</dbReference>
<keyword evidence="1" id="KW-0805">Transcription regulation</keyword>
<comment type="caution">
    <text evidence="6">The sequence shown here is derived from an EMBL/GenBank/DDBJ whole genome shotgun (WGS) entry which is preliminary data.</text>
</comment>
<dbReference type="Proteomes" id="UP000077852">
    <property type="component" value="Unassembled WGS sequence"/>
</dbReference>
<feature type="domain" description="HTH crp-type" evidence="5">
    <location>
        <begin position="145"/>
        <end position="212"/>
    </location>
</feature>
<dbReference type="CDD" id="cd00038">
    <property type="entry name" value="CAP_ED"/>
    <property type="match status" value="1"/>
</dbReference>
<evidence type="ECO:0000313" key="6">
    <source>
        <dbReference type="EMBL" id="OAK66150.1"/>
    </source>
</evidence>
<dbReference type="PANTHER" id="PTHR24567">
    <property type="entry name" value="CRP FAMILY TRANSCRIPTIONAL REGULATORY PROTEIN"/>
    <property type="match status" value="1"/>
</dbReference>
<dbReference type="InterPro" id="IPR018490">
    <property type="entry name" value="cNMP-bd_dom_sf"/>
</dbReference>
<dbReference type="InterPro" id="IPR036390">
    <property type="entry name" value="WH_DNA-bd_sf"/>
</dbReference>
<dbReference type="SUPFAM" id="SSF51206">
    <property type="entry name" value="cAMP-binding domain-like"/>
    <property type="match status" value="1"/>
</dbReference>
<dbReference type="Gene3D" id="1.10.10.10">
    <property type="entry name" value="Winged helix-like DNA-binding domain superfamily/Winged helix DNA-binding domain"/>
    <property type="match status" value="1"/>
</dbReference>
<dbReference type="InterPro" id="IPR036388">
    <property type="entry name" value="WH-like_DNA-bd_sf"/>
</dbReference>
<dbReference type="Pfam" id="PF00027">
    <property type="entry name" value="cNMP_binding"/>
    <property type="match status" value="1"/>
</dbReference>
<dbReference type="SMART" id="SM00100">
    <property type="entry name" value="cNMP"/>
    <property type="match status" value="1"/>
</dbReference>
<dbReference type="AlphaFoldDB" id="A0AA91ID45"/>
<evidence type="ECO:0000313" key="7">
    <source>
        <dbReference type="Proteomes" id="UP000077852"/>
    </source>
</evidence>
<proteinExistence type="predicted"/>